<feature type="compositionally biased region" description="Low complexity" evidence="1">
    <location>
        <begin position="41"/>
        <end position="50"/>
    </location>
</feature>
<feature type="compositionally biased region" description="Polar residues" evidence="1">
    <location>
        <begin position="204"/>
        <end position="217"/>
    </location>
</feature>
<dbReference type="OrthoDB" id="1929367at2759"/>
<dbReference type="PANTHER" id="PTHR35707">
    <property type="entry name" value="OS06G0608100 PROTEIN"/>
    <property type="match status" value="1"/>
</dbReference>
<feature type="non-terminal residue" evidence="2">
    <location>
        <position position="217"/>
    </location>
</feature>
<dbReference type="PANTHER" id="PTHR35707:SF1">
    <property type="entry name" value="SPC7 KINETOCHORE PROTEIN DOMAIN-CONTAINING PROTEIN"/>
    <property type="match status" value="1"/>
</dbReference>
<feature type="compositionally biased region" description="Acidic residues" evidence="1">
    <location>
        <begin position="57"/>
        <end position="72"/>
    </location>
</feature>
<sequence length="217" mass="23553">AAEITSVHVFDRDEDYETPPESKSSSENAEPGRGRLSEAFGLRSNSGDSDSNSREIDDNEEEEEEEDDEDDERVSFFRDMESYSPGSAIGSTTSNEEDNFFGPVSASFIRTGRLSDSSMASVDNQEHDITLDSKTFSLHYRSLARSDSESDYKMPTGVHLTSEEKTPTINSAPSSSLSGSFTVLSEVKKPILLSPVSGGKYSGGSDSNAMSLIESNP</sequence>
<protein>
    <submittedName>
        <fullName evidence="2">Uncharacterized protein</fullName>
    </submittedName>
</protein>
<evidence type="ECO:0000313" key="3">
    <source>
        <dbReference type="Proteomes" id="UP000541444"/>
    </source>
</evidence>
<feature type="region of interest" description="Disordered" evidence="1">
    <location>
        <begin position="1"/>
        <end position="99"/>
    </location>
</feature>
<reference evidence="2 3" key="1">
    <citation type="journal article" date="2020" name="IScience">
        <title>Genome Sequencing of the Endangered Kingdonia uniflora (Circaeasteraceae, Ranunculales) Reveals Potential Mechanisms of Evolutionary Specialization.</title>
        <authorList>
            <person name="Sun Y."/>
            <person name="Deng T."/>
            <person name="Zhang A."/>
            <person name="Moore M.J."/>
            <person name="Landis J.B."/>
            <person name="Lin N."/>
            <person name="Zhang H."/>
            <person name="Zhang X."/>
            <person name="Huang J."/>
            <person name="Zhang X."/>
            <person name="Sun H."/>
            <person name="Wang H."/>
        </authorList>
    </citation>
    <scope>NUCLEOTIDE SEQUENCE [LARGE SCALE GENOMIC DNA]</scope>
    <source>
        <strain evidence="2">TB1705</strain>
        <tissue evidence="2">Leaf</tissue>
    </source>
</reference>
<feature type="region of interest" description="Disordered" evidence="1">
    <location>
        <begin position="145"/>
        <end position="178"/>
    </location>
</feature>
<comment type="caution">
    <text evidence="2">The sequence shown here is derived from an EMBL/GenBank/DDBJ whole genome shotgun (WGS) entry which is preliminary data.</text>
</comment>
<dbReference type="EMBL" id="JACGCM010002086">
    <property type="protein sequence ID" value="KAF6145138.1"/>
    <property type="molecule type" value="Genomic_DNA"/>
</dbReference>
<accession>A0A7J7LRG7</accession>
<keyword evidence="3" id="KW-1185">Reference proteome</keyword>
<dbReference type="Proteomes" id="UP000541444">
    <property type="component" value="Unassembled WGS sequence"/>
</dbReference>
<feature type="region of interest" description="Disordered" evidence="1">
    <location>
        <begin position="194"/>
        <end position="217"/>
    </location>
</feature>
<name>A0A7J7LRG7_9MAGN</name>
<proteinExistence type="predicted"/>
<dbReference type="AlphaFoldDB" id="A0A7J7LRG7"/>
<feature type="non-terminal residue" evidence="2">
    <location>
        <position position="1"/>
    </location>
</feature>
<gene>
    <name evidence="2" type="ORF">GIB67_013489</name>
</gene>
<organism evidence="2 3">
    <name type="scientific">Kingdonia uniflora</name>
    <dbReference type="NCBI Taxonomy" id="39325"/>
    <lineage>
        <taxon>Eukaryota</taxon>
        <taxon>Viridiplantae</taxon>
        <taxon>Streptophyta</taxon>
        <taxon>Embryophyta</taxon>
        <taxon>Tracheophyta</taxon>
        <taxon>Spermatophyta</taxon>
        <taxon>Magnoliopsida</taxon>
        <taxon>Ranunculales</taxon>
        <taxon>Circaeasteraceae</taxon>
        <taxon>Kingdonia</taxon>
    </lineage>
</organism>
<evidence type="ECO:0000313" key="2">
    <source>
        <dbReference type="EMBL" id="KAF6145138.1"/>
    </source>
</evidence>
<evidence type="ECO:0000256" key="1">
    <source>
        <dbReference type="SAM" id="MobiDB-lite"/>
    </source>
</evidence>